<keyword evidence="2" id="KW-1185">Reference proteome</keyword>
<organism evidence="1 2">
    <name type="scientific">Symbiodinium microadriaticum</name>
    <name type="common">Dinoflagellate</name>
    <name type="synonym">Zooxanthella microadriatica</name>
    <dbReference type="NCBI Taxonomy" id="2951"/>
    <lineage>
        <taxon>Eukaryota</taxon>
        <taxon>Sar</taxon>
        <taxon>Alveolata</taxon>
        <taxon>Dinophyceae</taxon>
        <taxon>Suessiales</taxon>
        <taxon>Symbiodiniaceae</taxon>
        <taxon>Symbiodinium</taxon>
    </lineage>
</organism>
<dbReference type="Proteomes" id="UP000186817">
    <property type="component" value="Unassembled WGS sequence"/>
</dbReference>
<gene>
    <name evidence="1" type="ORF">AK812_SmicGene45584</name>
</gene>
<name>A0A1Q9BW18_SYMMI</name>
<dbReference type="AlphaFoldDB" id="A0A1Q9BW18"/>
<dbReference type="EMBL" id="LSRX01003216">
    <property type="protein sequence ID" value="OLP74780.1"/>
    <property type="molecule type" value="Genomic_DNA"/>
</dbReference>
<proteinExistence type="predicted"/>
<evidence type="ECO:0000313" key="2">
    <source>
        <dbReference type="Proteomes" id="UP000186817"/>
    </source>
</evidence>
<comment type="caution">
    <text evidence="1">The sequence shown here is derived from an EMBL/GenBank/DDBJ whole genome shotgun (WGS) entry which is preliminary data.</text>
</comment>
<accession>A0A1Q9BW18</accession>
<protein>
    <submittedName>
        <fullName evidence="1">Uncharacterized protein</fullName>
    </submittedName>
</protein>
<evidence type="ECO:0000313" key="1">
    <source>
        <dbReference type="EMBL" id="OLP74780.1"/>
    </source>
</evidence>
<sequence>MHWVPPMVFDFPRICVREDHTTKDVTNTICLTPPSAYEEDVRYRFAECVLDVKRNRLILACEKRGNYQ</sequence>
<feature type="non-terminal residue" evidence="1">
    <location>
        <position position="68"/>
    </location>
</feature>
<reference evidence="1 2" key="1">
    <citation type="submission" date="2016-02" db="EMBL/GenBank/DDBJ databases">
        <title>Genome analysis of coral dinoflagellate symbionts highlights evolutionary adaptations to a symbiotic lifestyle.</title>
        <authorList>
            <person name="Aranda M."/>
            <person name="Li Y."/>
            <person name="Liew Y.J."/>
            <person name="Baumgarten S."/>
            <person name="Simakov O."/>
            <person name="Wilson M."/>
            <person name="Piel J."/>
            <person name="Ashoor H."/>
            <person name="Bougouffa S."/>
            <person name="Bajic V.B."/>
            <person name="Ryu T."/>
            <person name="Ravasi T."/>
            <person name="Bayer T."/>
            <person name="Micklem G."/>
            <person name="Kim H."/>
            <person name="Bhak J."/>
            <person name="Lajeunesse T.C."/>
            <person name="Voolstra C.R."/>
        </authorList>
    </citation>
    <scope>NUCLEOTIDE SEQUENCE [LARGE SCALE GENOMIC DNA]</scope>
    <source>
        <strain evidence="1 2">CCMP2467</strain>
    </source>
</reference>